<dbReference type="OrthoDB" id="9807890at2"/>
<evidence type="ECO:0000313" key="11">
    <source>
        <dbReference type="Proteomes" id="UP000185895"/>
    </source>
</evidence>
<dbReference type="AlphaFoldDB" id="A0A1E7RDB4"/>
<evidence type="ECO:0000256" key="4">
    <source>
        <dbReference type="ARBA" id="ARBA00022801"/>
    </source>
</evidence>
<dbReference type="NCBIfam" id="TIGR00668">
    <property type="entry name" value="apaH"/>
    <property type="match status" value="1"/>
</dbReference>
<evidence type="ECO:0000256" key="1">
    <source>
        <dbReference type="ARBA" id="ARBA00003413"/>
    </source>
</evidence>
<dbReference type="PANTHER" id="PTHR40942">
    <property type="match status" value="1"/>
</dbReference>
<comment type="function">
    <text evidence="1">Hydrolyzes diadenosine 5',5'''-P1,P4-tetraphosphate to yield ADP.</text>
</comment>
<keyword evidence="4" id="KW-0378">Hydrolase</keyword>
<dbReference type="InterPro" id="IPR004617">
    <property type="entry name" value="ApaH"/>
</dbReference>
<evidence type="ECO:0000256" key="8">
    <source>
        <dbReference type="ARBA" id="ARBA00049417"/>
    </source>
</evidence>
<name>A0A1E7RDB4_9GAMM</name>
<dbReference type="Gene3D" id="3.60.21.10">
    <property type="match status" value="1"/>
</dbReference>
<keyword evidence="11" id="KW-1185">Reference proteome</keyword>
<evidence type="ECO:0000256" key="5">
    <source>
        <dbReference type="ARBA" id="ARBA00031248"/>
    </source>
</evidence>
<dbReference type="CDD" id="cd07422">
    <property type="entry name" value="MPP_ApaH"/>
    <property type="match status" value="1"/>
</dbReference>
<dbReference type="PIRSF" id="PIRSF000903">
    <property type="entry name" value="B5n-ttraPtase_sm"/>
    <property type="match status" value="1"/>
</dbReference>
<dbReference type="Pfam" id="PF00149">
    <property type="entry name" value="Metallophos"/>
    <property type="match status" value="1"/>
</dbReference>
<dbReference type="SUPFAM" id="SSF56300">
    <property type="entry name" value="Metallo-dependent phosphatases"/>
    <property type="match status" value="1"/>
</dbReference>
<dbReference type="EMBL" id="MKKK01000010">
    <property type="protein sequence ID" value="OEY97354.1"/>
    <property type="molecule type" value="Genomic_DNA"/>
</dbReference>
<dbReference type="PANTHER" id="PTHR40942:SF4">
    <property type="entry name" value="CYTOCHROME C5"/>
    <property type="match status" value="1"/>
</dbReference>
<dbReference type="NCBIfam" id="NF001204">
    <property type="entry name" value="PRK00166.1"/>
    <property type="match status" value="1"/>
</dbReference>
<evidence type="ECO:0000256" key="3">
    <source>
        <dbReference type="ARBA" id="ARBA00012506"/>
    </source>
</evidence>
<dbReference type="InterPro" id="IPR029052">
    <property type="entry name" value="Metallo-depent_PP-like"/>
</dbReference>
<evidence type="ECO:0000256" key="6">
    <source>
        <dbReference type="ARBA" id="ARBA00032248"/>
    </source>
</evidence>
<feature type="domain" description="Calcineurin-like phosphoesterase" evidence="9">
    <location>
        <begin position="7"/>
        <end position="161"/>
    </location>
</feature>
<gene>
    <name evidence="10" type="ORF">BJI46_10230</name>
</gene>
<dbReference type="Proteomes" id="UP000185895">
    <property type="component" value="Unassembled WGS sequence"/>
</dbReference>
<evidence type="ECO:0000256" key="2">
    <source>
        <dbReference type="ARBA" id="ARBA00005419"/>
    </source>
</evidence>
<evidence type="ECO:0000256" key="7">
    <source>
        <dbReference type="ARBA" id="ARBA00033210"/>
    </source>
</evidence>
<protein>
    <recommendedName>
        <fullName evidence="3">bis(5'-nucleosyl)-tetraphosphatase (symmetrical)</fullName>
        <ecNumber evidence="3">3.6.1.41</ecNumber>
    </recommendedName>
    <alternativeName>
        <fullName evidence="6">Ap4A hydrolase</fullName>
    </alternativeName>
    <alternativeName>
        <fullName evidence="5">Diadenosine 5',5'''-P1,P4-tetraphosphate pyrophosphohydrolase</fullName>
    </alternativeName>
    <alternativeName>
        <fullName evidence="7">Diadenosine tetraphosphatase</fullName>
    </alternativeName>
</protein>
<comment type="caution">
    <text evidence="10">The sequence shown here is derived from an EMBL/GenBank/DDBJ whole genome shotgun (WGS) entry which is preliminary data.</text>
</comment>
<dbReference type="GO" id="GO:0008803">
    <property type="term" value="F:bis(5'-nucleosyl)-tetraphosphatase (symmetrical) activity"/>
    <property type="evidence" value="ECO:0007669"/>
    <property type="project" value="UniProtKB-EC"/>
</dbReference>
<evidence type="ECO:0000259" key="9">
    <source>
        <dbReference type="Pfam" id="PF00149"/>
    </source>
</evidence>
<sequence length="281" mass="31822">MKNYRHVYAIGDLQGCFAALKALLKKIQFDPTQDFIYFAGDLVARGEDSLSTLRFVKKLCDQGAAATVLGNHDLTLIACGRGFKKVKDKDQTQPIFDALDGSDLIDWLRHQPLLIEVDSVHVLTHAGIPHIWSLEQSKQYAHEVEQVLQADLPDLDHFLAEMYGAQPDIWSDALQGNARLRVITNYFTRMRIIDQQGHLDFVFKESLDDPMPAGFSPWFRYQNRVTATHKILFGHWAALQGQEIHPQIISLDGGCVWGGELIAYELKSRQKYSVFNPLSVV</sequence>
<dbReference type="RefSeq" id="WP_070069181.1">
    <property type="nucleotide sequence ID" value="NZ_MKKK01000010.1"/>
</dbReference>
<proteinExistence type="inferred from homology"/>
<dbReference type="EC" id="3.6.1.41" evidence="3"/>
<organism evidence="10 11">
    <name type="scientific">Acinetobacter qingfengensis</name>
    <dbReference type="NCBI Taxonomy" id="1262585"/>
    <lineage>
        <taxon>Bacteria</taxon>
        <taxon>Pseudomonadati</taxon>
        <taxon>Pseudomonadota</taxon>
        <taxon>Gammaproteobacteria</taxon>
        <taxon>Moraxellales</taxon>
        <taxon>Moraxellaceae</taxon>
        <taxon>Acinetobacter</taxon>
    </lineage>
</organism>
<dbReference type="STRING" id="1262585.BJI46_10230"/>
<evidence type="ECO:0000313" key="10">
    <source>
        <dbReference type="EMBL" id="OEY97354.1"/>
    </source>
</evidence>
<comment type="catalytic activity">
    <reaction evidence="8">
        <text>P(1),P(4)-bis(5'-adenosyl) tetraphosphate + H2O = 2 ADP + 2 H(+)</text>
        <dbReference type="Rhea" id="RHEA:24252"/>
        <dbReference type="ChEBI" id="CHEBI:15377"/>
        <dbReference type="ChEBI" id="CHEBI:15378"/>
        <dbReference type="ChEBI" id="CHEBI:58141"/>
        <dbReference type="ChEBI" id="CHEBI:456216"/>
        <dbReference type="EC" id="3.6.1.41"/>
    </reaction>
</comment>
<dbReference type="InterPro" id="IPR004843">
    <property type="entry name" value="Calcineurin-like_PHP"/>
</dbReference>
<comment type="similarity">
    <text evidence="2">Belongs to the Ap4A hydrolase family.</text>
</comment>
<reference evidence="10 11" key="1">
    <citation type="submission" date="2016-09" db="EMBL/GenBank/DDBJ databases">
        <authorList>
            <person name="Capua I."/>
            <person name="De Benedictis P."/>
            <person name="Joannis T."/>
            <person name="Lombin L.H."/>
            <person name="Cattoli G."/>
        </authorList>
    </citation>
    <scope>NUCLEOTIDE SEQUENCE [LARGE SCALE GENOMIC DNA]</scope>
    <source>
        <strain evidence="10 11">ANC 4671</strain>
    </source>
</reference>
<accession>A0A1E7RDB4</accession>